<keyword evidence="1" id="KW-0472">Membrane</keyword>
<accession>A0A8D8GDD1</accession>
<keyword evidence="1" id="KW-0812">Transmembrane</keyword>
<keyword evidence="1" id="KW-1133">Transmembrane helix</keyword>
<name>A0A8D8GDD1_CULPI</name>
<dbReference type="EMBL" id="HBUE01256964">
    <property type="protein sequence ID" value="CAG6557050.1"/>
    <property type="molecule type" value="Transcribed_RNA"/>
</dbReference>
<evidence type="ECO:0000256" key="1">
    <source>
        <dbReference type="SAM" id="Phobius"/>
    </source>
</evidence>
<dbReference type="EMBL" id="HBUE01151965">
    <property type="protein sequence ID" value="CAG6505752.1"/>
    <property type="molecule type" value="Transcribed_RNA"/>
</dbReference>
<dbReference type="EMBL" id="HBUE01256966">
    <property type="protein sequence ID" value="CAG6557051.1"/>
    <property type="molecule type" value="Transcribed_RNA"/>
</dbReference>
<sequence>MFYGLFCLRKHNLSALFPLCFNHLLIIKFQRRKHKIKIFNWERILATIFFTFWFCWAVSLHGSPNCSSLANTNTKCLKKFPFRNSMKHYLFLHSLDASLTR</sequence>
<feature type="transmembrane region" description="Helical" evidence="1">
    <location>
        <begin position="41"/>
        <end position="59"/>
    </location>
</feature>
<dbReference type="AlphaFoldDB" id="A0A8D8GDD1"/>
<protein>
    <submittedName>
        <fullName evidence="2">(northern house mosquito) hypothetical protein</fullName>
    </submittedName>
</protein>
<evidence type="ECO:0000313" key="2">
    <source>
        <dbReference type="EMBL" id="CAG6505752.1"/>
    </source>
</evidence>
<reference evidence="2" key="1">
    <citation type="submission" date="2021-05" db="EMBL/GenBank/DDBJ databases">
        <authorList>
            <person name="Alioto T."/>
            <person name="Alioto T."/>
            <person name="Gomez Garrido J."/>
        </authorList>
    </citation>
    <scope>NUCLEOTIDE SEQUENCE</scope>
</reference>
<proteinExistence type="predicted"/>
<dbReference type="EMBL" id="HBUE01151963">
    <property type="protein sequence ID" value="CAG6505751.1"/>
    <property type="molecule type" value="Transcribed_RNA"/>
</dbReference>
<organism evidence="2">
    <name type="scientific">Culex pipiens</name>
    <name type="common">House mosquito</name>
    <dbReference type="NCBI Taxonomy" id="7175"/>
    <lineage>
        <taxon>Eukaryota</taxon>
        <taxon>Metazoa</taxon>
        <taxon>Ecdysozoa</taxon>
        <taxon>Arthropoda</taxon>
        <taxon>Hexapoda</taxon>
        <taxon>Insecta</taxon>
        <taxon>Pterygota</taxon>
        <taxon>Neoptera</taxon>
        <taxon>Endopterygota</taxon>
        <taxon>Diptera</taxon>
        <taxon>Nematocera</taxon>
        <taxon>Culicoidea</taxon>
        <taxon>Culicidae</taxon>
        <taxon>Culicinae</taxon>
        <taxon>Culicini</taxon>
        <taxon>Culex</taxon>
        <taxon>Culex</taxon>
    </lineage>
</organism>